<sequence>MATLVTELLCGLGAPPPFEDNSAATTGSQCGNLIFRFEGDADREPLFFNCHLDTVEPGRGIRVLRQGDRFTSSGNTILGSDDKAGIAAMIEAWRIIRENNLSYAPLEFVFTTAEETGLLGAKAFNPAHLRAKMGYALDTSGFGRVIIGAPASNRLSITVKGVAAHAGLYPEKGINAIVLAAKALAASPCGRIDEETTVNFGTIRGGAATNIVPEHVLIEGEVRSHSMEKLERLTKEIEAVFRRVIADWRDPSGQAKGAPELYFQTELDFPAMKLSREDAVIRRIAAAAKSIGMDLSYEIAGGGSDANIFNGCGLQTAIVATGMTNVHTTAEEVSLEDMVELTRLILALTTG</sequence>
<dbReference type="Pfam" id="PF01546">
    <property type="entry name" value="Peptidase_M20"/>
    <property type="match status" value="1"/>
</dbReference>
<dbReference type="NCBIfam" id="TIGR01883">
    <property type="entry name" value="PepT-like"/>
    <property type="match status" value="1"/>
</dbReference>
<dbReference type="Gene3D" id="3.40.630.10">
    <property type="entry name" value="Zn peptidases"/>
    <property type="match status" value="1"/>
</dbReference>
<evidence type="ECO:0000313" key="5">
    <source>
        <dbReference type="EMBL" id="TAA75447.1"/>
    </source>
</evidence>
<keyword evidence="2 5" id="KW-0378">Hydrolase</keyword>
<evidence type="ECO:0000313" key="6">
    <source>
        <dbReference type="Proteomes" id="UP000316238"/>
    </source>
</evidence>
<dbReference type="PANTHER" id="PTHR42994">
    <property type="entry name" value="PEPTIDASE T"/>
    <property type="match status" value="1"/>
</dbReference>
<dbReference type="InterPro" id="IPR010162">
    <property type="entry name" value="PepT-like"/>
</dbReference>
<accession>A0A521G357</accession>
<organism evidence="5 6">
    <name type="scientific">Candidatus Electronema aureum</name>
    <dbReference type="NCBI Taxonomy" id="2005002"/>
    <lineage>
        <taxon>Bacteria</taxon>
        <taxon>Pseudomonadati</taxon>
        <taxon>Thermodesulfobacteriota</taxon>
        <taxon>Desulfobulbia</taxon>
        <taxon>Desulfobulbales</taxon>
        <taxon>Desulfobulbaceae</taxon>
        <taxon>Candidatus Electronema</taxon>
    </lineage>
</organism>
<name>A0A521G357_9BACT</name>
<protein>
    <submittedName>
        <fullName evidence="5">Tripeptide aminopeptidase</fullName>
        <ecNumber evidence="5">3.4.11.4</ecNumber>
    </submittedName>
</protein>
<dbReference type="InterPro" id="IPR002933">
    <property type="entry name" value="Peptidase_M20"/>
</dbReference>
<keyword evidence="5" id="KW-0031">Aminopeptidase</keyword>
<dbReference type="Proteomes" id="UP000316238">
    <property type="component" value="Unassembled WGS sequence"/>
</dbReference>
<evidence type="ECO:0000256" key="3">
    <source>
        <dbReference type="ARBA" id="ARBA00022833"/>
    </source>
</evidence>
<evidence type="ECO:0000259" key="4">
    <source>
        <dbReference type="Pfam" id="PF07687"/>
    </source>
</evidence>
<evidence type="ECO:0000256" key="1">
    <source>
        <dbReference type="ARBA" id="ARBA00001947"/>
    </source>
</evidence>
<reference evidence="5" key="1">
    <citation type="submission" date="2017-07" db="EMBL/GenBank/DDBJ databases">
        <title>The cable genome - Insights into the physiology and evolution of filamentous bacteria capable of sulfide oxidation via long distance electron transfer.</title>
        <authorList>
            <person name="Thorup C."/>
            <person name="Bjerg J.T."/>
            <person name="Schreiber L."/>
            <person name="Nielsen L.P."/>
            <person name="Kjeldsen K.U."/>
            <person name="Boesen T."/>
            <person name="Boggild A."/>
            <person name="Meysman F."/>
            <person name="Geelhoed J."/>
            <person name="Schramm A."/>
        </authorList>
    </citation>
    <scope>NUCLEOTIDE SEQUENCE [LARGE SCALE GENOMIC DNA]</scope>
    <source>
        <strain evidence="5">GS</strain>
    </source>
</reference>
<dbReference type="SUPFAM" id="SSF53187">
    <property type="entry name" value="Zn-dependent exopeptidases"/>
    <property type="match status" value="1"/>
</dbReference>
<dbReference type="Pfam" id="PF07687">
    <property type="entry name" value="M20_dimer"/>
    <property type="match status" value="1"/>
</dbReference>
<keyword evidence="5" id="KW-0645">Protease</keyword>
<keyword evidence="3" id="KW-0862">Zinc</keyword>
<dbReference type="AlphaFoldDB" id="A0A521G357"/>
<dbReference type="Gene3D" id="3.30.70.360">
    <property type="match status" value="1"/>
</dbReference>
<comment type="caution">
    <text evidence="5">The sequence shown here is derived from an EMBL/GenBank/DDBJ whole genome shotgun (WGS) entry which is preliminary data.</text>
</comment>
<dbReference type="GO" id="GO:0045148">
    <property type="term" value="F:tripeptide aminopeptidase activity"/>
    <property type="evidence" value="ECO:0007669"/>
    <property type="project" value="UniProtKB-EC"/>
</dbReference>
<proteinExistence type="predicted"/>
<keyword evidence="6" id="KW-1185">Reference proteome</keyword>
<gene>
    <name evidence="5" type="ORF">CDV28_1062</name>
</gene>
<dbReference type="InterPro" id="IPR036264">
    <property type="entry name" value="Bact_exopeptidase_dim_dom"/>
</dbReference>
<dbReference type="PANTHER" id="PTHR42994:SF2">
    <property type="entry name" value="PEPTIDASE"/>
    <property type="match status" value="1"/>
</dbReference>
<dbReference type="EMBL" id="NQJD01000006">
    <property type="protein sequence ID" value="TAA75447.1"/>
    <property type="molecule type" value="Genomic_DNA"/>
</dbReference>
<comment type="cofactor">
    <cofactor evidence="1">
        <name>Zn(2+)</name>
        <dbReference type="ChEBI" id="CHEBI:29105"/>
    </cofactor>
</comment>
<feature type="domain" description="Peptidase M20 dimerisation" evidence="4">
    <location>
        <begin position="155"/>
        <end position="244"/>
    </location>
</feature>
<dbReference type="InterPro" id="IPR011650">
    <property type="entry name" value="Peptidase_M20_dimer"/>
</dbReference>
<evidence type="ECO:0000256" key="2">
    <source>
        <dbReference type="ARBA" id="ARBA00022801"/>
    </source>
</evidence>
<dbReference type="SUPFAM" id="SSF55031">
    <property type="entry name" value="Bacterial exopeptidase dimerisation domain"/>
    <property type="match status" value="1"/>
</dbReference>
<dbReference type="EC" id="3.4.11.4" evidence="5"/>